<gene>
    <name evidence="2" type="ORF">M5X19_20580</name>
</gene>
<feature type="domain" description="Ig-like" evidence="1">
    <location>
        <begin position="12"/>
        <end position="46"/>
    </location>
</feature>
<dbReference type="Gene3D" id="2.60.40.10">
    <property type="entry name" value="Immunoglobulins"/>
    <property type="match status" value="1"/>
</dbReference>
<name>A0ABT4GGF5_9BACL</name>
<evidence type="ECO:0000313" key="2">
    <source>
        <dbReference type="EMBL" id="MCY9695278.1"/>
    </source>
</evidence>
<evidence type="ECO:0000259" key="1">
    <source>
        <dbReference type="Pfam" id="PF12245"/>
    </source>
</evidence>
<sequence>MNDGGWITYTGSIPAFGEGNYKVGYRSTDLAGNVESIKTIEFKIDKTAPVLTVQLDNTSIWPANHKMVTIHATLNSSDAVSGVVSVVLTSITSNEPDSGQGDIGANIGTETTSFSLRAEKGRIYTITYTATDKAGNQSVTSAIVIVPHDQSGNH</sequence>
<dbReference type="EMBL" id="JAMDMX010000067">
    <property type="protein sequence ID" value="MCY9695278.1"/>
    <property type="molecule type" value="Genomic_DNA"/>
</dbReference>
<proteinExistence type="predicted"/>
<keyword evidence="3" id="KW-1185">Reference proteome</keyword>
<reference evidence="2 3" key="1">
    <citation type="submission" date="2022-05" db="EMBL/GenBank/DDBJ databases">
        <title>Genome Sequencing of Bee-Associated Microbes.</title>
        <authorList>
            <person name="Dunlap C."/>
        </authorList>
    </citation>
    <scope>NUCLEOTIDE SEQUENCE [LARGE SCALE GENOMIC DNA]</scope>
    <source>
        <strain evidence="2 3">NRRL B-14421</strain>
    </source>
</reference>
<organism evidence="2 3">
    <name type="scientific">Paenibacillus alginolyticus</name>
    <dbReference type="NCBI Taxonomy" id="59839"/>
    <lineage>
        <taxon>Bacteria</taxon>
        <taxon>Bacillati</taxon>
        <taxon>Bacillota</taxon>
        <taxon>Bacilli</taxon>
        <taxon>Bacillales</taxon>
        <taxon>Paenibacillaceae</taxon>
        <taxon>Paenibacillus</taxon>
    </lineage>
</organism>
<protein>
    <submittedName>
        <fullName evidence="2">Ig-like domain repeat protein</fullName>
    </submittedName>
</protein>
<dbReference type="SUPFAM" id="SSF49313">
    <property type="entry name" value="Cadherin-like"/>
    <property type="match status" value="1"/>
</dbReference>
<dbReference type="RefSeq" id="WP_268616675.1">
    <property type="nucleotide sequence ID" value="NZ_JAMDMX010000067.1"/>
</dbReference>
<dbReference type="Proteomes" id="UP001527099">
    <property type="component" value="Unassembled WGS sequence"/>
</dbReference>
<feature type="domain" description="Ig-like" evidence="1">
    <location>
        <begin position="79"/>
        <end position="144"/>
    </location>
</feature>
<evidence type="ECO:0000313" key="3">
    <source>
        <dbReference type="Proteomes" id="UP001527099"/>
    </source>
</evidence>
<dbReference type="Pfam" id="PF12245">
    <property type="entry name" value="Big_3_2"/>
    <property type="match status" value="2"/>
</dbReference>
<dbReference type="InterPro" id="IPR015919">
    <property type="entry name" value="Cadherin-like_sf"/>
</dbReference>
<accession>A0ABT4GGF5</accession>
<dbReference type="InterPro" id="IPR022038">
    <property type="entry name" value="Ig-like_bact"/>
</dbReference>
<dbReference type="InterPro" id="IPR013783">
    <property type="entry name" value="Ig-like_fold"/>
</dbReference>
<comment type="caution">
    <text evidence="2">The sequence shown here is derived from an EMBL/GenBank/DDBJ whole genome shotgun (WGS) entry which is preliminary data.</text>
</comment>